<dbReference type="SUPFAM" id="SSF54427">
    <property type="entry name" value="NTF2-like"/>
    <property type="match status" value="1"/>
</dbReference>
<dbReference type="PANTHER" id="PTHR33747:SF1">
    <property type="entry name" value="ADENYLATE CYCLASE-ASSOCIATED CAP C-TERMINAL DOMAIN-CONTAINING PROTEIN"/>
    <property type="match status" value="1"/>
</dbReference>
<dbReference type="PANTHER" id="PTHR33747">
    <property type="entry name" value="UPF0225 PROTEIN SCO1677"/>
    <property type="match status" value="1"/>
</dbReference>
<dbReference type="RefSeq" id="WP_005268417.1">
    <property type="nucleotide sequence ID" value="NZ_ANPE02000100.1"/>
</dbReference>
<dbReference type="Pfam" id="PF17775">
    <property type="entry name" value="YchJ_M-like"/>
    <property type="match status" value="1"/>
</dbReference>
<dbReference type="OrthoDB" id="21421at2"/>
<dbReference type="EMBL" id="ANPE02000100">
    <property type="protein sequence ID" value="EMY34810.1"/>
    <property type="molecule type" value="Genomic_DNA"/>
</dbReference>
<organism evidence="2 3">
    <name type="scientific">Arthrobacter crystallopoietes BAB-32</name>
    <dbReference type="NCBI Taxonomy" id="1246476"/>
    <lineage>
        <taxon>Bacteria</taxon>
        <taxon>Bacillati</taxon>
        <taxon>Actinomycetota</taxon>
        <taxon>Actinomycetes</taxon>
        <taxon>Micrococcales</taxon>
        <taxon>Micrococcaceae</taxon>
        <taxon>Crystallibacter</taxon>
    </lineage>
</organism>
<dbReference type="Gene3D" id="3.10.450.50">
    <property type="match status" value="1"/>
</dbReference>
<gene>
    <name evidence="2" type="ORF">D477_007831</name>
</gene>
<evidence type="ECO:0000259" key="1">
    <source>
        <dbReference type="Pfam" id="PF17775"/>
    </source>
</evidence>
<dbReference type="InterPro" id="IPR048469">
    <property type="entry name" value="YchJ-like_M"/>
</dbReference>
<protein>
    <recommendedName>
        <fullName evidence="1">YchJ-like middle NTF2-like domain-containing protein</fullName>
    </recommendedName>
</protein>
<reference evidence="2 3" key="1">
    <citation type="journal article" date="2013" name="Genome Announc.">
        <title>Draft Genome Sequence of Arthrobacter crystallopoietes Strain BAB-32, Revealing Genes for Bioremediation.</title>
        <authorList>
            <person name="Joshi M.N."/>
            <person name="Pandit A.S."/>
            <person name="Sharma A."/>
            <person name="Pandya R.V."/>
            <person name="Desai S.M."/>
            <person name="Saxena A.K."/>
            <person name="Bagatharia S.B."/>
        </authorList>
    </citation>
    <scope>NUCLEOTIDE SEQUENCE [LARGE SCALE GENOMIC DNA]</scope>
    <source>
        <strain evidence="2 3">BAB-32</strain>
    </source>
</reference>
<sequence>MPTPTQSSAPCPCQSGAGYDACCGRLHRGKAEAATAEELMRSRYSAFAVGDRTYLLKTWSSETRPRGLELDPGQEWTGLEILRVAKGGAEDRVGTVEFRARFRTGGIEHQQQEVSTFVREDGRWVYREALSLR</sequence>
<name>N1V0K0_9MICC</name>
<dbReference type="Pfam" id="PF02810">
    <property type="entry name" value="SEC-C"/>
    <property type="match status" value="1"/>
</dbReference>
<dbReference type="AlphaFoldDB" id="N1V0K0"/>
<keyword evidence="3" id="KW-1185">Reference proteome</keyword>
<dbReference type="InterPro" id="IPR032710">
    <property type="entry name" value="NTF2-like_dom_sf"/>
</dbReference>
<comment type="caution">
    <text evidence="2">The sequence shown here is derived from an EMBL/GenBank/DDBJ whole genome shotgun (WGS) entry which is preliminary data.</text>
</comment>
<dbReference type="Proteomes" id="UP000010729">
    <property type="component" value="Unassembled WGS sequence"/>
</dbReference>
<feature type="domain" description="YchJ-like middle NTF2-like" evidence="1">
    <location>
        <begin position="35"/>
        <end position="128"/>
    </location>
</feature>
<accession>N1V0K0</accession>
<evidence type="ECO:0000313" key="2">
    <source>
        <dbReference type="EMBL" id="EMY34810.1"/>
    </source>
</evidence>
<evidence type="ECO:0000313" key="3">
    <source>
        <dbReference type="Proteomes" id="UP000010729"/>
    </source>
</evidence>
<proteinExistence type="predicted"/>
<dbReference type="InterPro" id="IPR004027">
    <property type="entry name" value="SEC_C_motif"/>
</dbReference>